<accession>W9RUJ4</accession>
<name>W9RUJ4_9ROSA</name>
<evidence type="ECO:0000313" key="1">
    <source>
        <dbReference type="EMBL" id="EXB96454.1"/>
    </source>
</evidence>
<reference evidence="2" key="1">
    <citation type="submission" date="2013-01" db="EMBL/GenBank/DDBJ databases">
        <title>Draft Genome Sequence of a Mulberry Tree, Morus notabilis C.K. Schneid.</title>
        <authorList>
            <person name="He N."/>
            <person name="Zhao S."/>
        </authorList>
    </citation>
    <scope>NUCLEOTIDE SEQUENCE</scope>
</reference>
<dbReference type="Proteomes" id="UP000030645">
    <property type="component" value="Unassembled WGS sequence"/>
</dbReference>
<proteinExistence type="predicted"/>
<organism evidence="1 2">
    <name type="scientific">Morus notabilis</name>
    <dbReference type="NCBI Taxonomy" id="981085"/>
    <lineage>
        <taxon>Eukaryota</taxon>
        <taxon>Viridiplantae</taxon>
        <taxon>Streptophyta</taxon>
        <taxon>Embryophyta</taxon>
        <taxon>Tracheophyta</taxon>
        <taxon>Spermatophyta</taxon>
        <taxon>Magnoliopsida</taxon>
        <taxon>eudicotyledons</taxon>
        <taxon>Gunneridae</taxon>
        <taxon>Pentapetalae</taxon>
        <taxon>rosids</taxon>
        <taxon>fabids</taxon>
        <taxon>Rosales</taxon>
        <taxon>Moraceae</taxon>
        <taxon>Moreae</taxon>
        <taxon>Morus</taxon>
    </lineage>
</organism>
<dbReference type="InterPro" id="IPR032675">
    <property type="entry name" value="LRR_dom_sf"/>
</dbReference>
<dbReference type="AlphaFoldDB" id="W9RUJ4"/>
<dbReference type="EMBL" id="KE345240">
    <property type="protein sequence ID" value="EXB96454.1"/>
    <property type="molecule type" value="Genomic_DNA"/>
</dbReference>
<evidence type="ECO:0008006" key="3">
    <source>
        <dbReference type="Google" id="ProtNLM"/>
    </source>
</evidence>
<sequence>MSCLSKRWNKMWRSVTENHEITSISLPKLITLVLEKVKFGDEVLNNLLRGYPSLEKFVLKEFDCSHLVNPRVLNLSLKFLEIAYAPRRSRSSWNLLIQDRELTFHVEAVNLRSFVYSGAPHYSDLQLLYCENLQHLSFSNATLHDHSFSEAIRYRLPLLESSSFFNCKFEHITIRHQHLKHLVFRGNKRVAWWGQTLRHRVWFLLALKVICCPIFQWLHQISRKPISNFTVVLQSL</sequence>
<protein>
    <recommendedName>
        <fullName evidence="3">F-box/FBD/LRR-repeat protein</fullName>
    </recommendedName>
</protein>
<dbReference type="SUPFAM" id="SSF52058">
    <property type="entry name" value="L domain-like"/>
    <property type="match status" value="1"/>
</dbReference>
<evidence type="ECO:0000313" key="2">
    <source>
        <dbReference type="Proteomes" id="UP000030645"/>
    </source>
</evidence>
<gene>
    <name evidence="1" type="ORF">L484_001034</name>
</gene>
<keyword evidence="2" id="KW-1185">Reference proteome</keyword>
<dbReference type="Gene3D" id="3.80.10.10">
    <property type="entry name" value="Ribonuclease Inhibitor"/>
    <property type="match status" value="1"/>
</dbReference>